<gene>
    <name evidence="3" type="ORF">M6B38_260990</name>
</gene>
<feature type="region of interest" description="Disordered" evidence="1">
    <location>
        <begin position="308"/>
        <end position="338"/>
    </location>
</feature>
<feature type="compositionally biased region" description="Polar residues" evidence="1">
    <location>
        <begin position="525"/>
        <end position="541"/>
    </location>
</feature>
<feature type="transmembrane region" description="Helical" evidence="2">
    <location>
        <begin position="636"/>
        <end position="654"/>
    </location>
</feature>
<evidence type="ECO:0000313" key="3">
    <source>
        <dbReference type="EMBL" id="KAJ6851195.1"/>
    </source>
</evidence>
<evidence type="ECO:0000256" key="1">
    <source>
        <dbReference type="SAM" id="MobiDB-lite"/>
    </source>
</evidence>
<comment type="caution">
    <text evidence="3">The sequence shown here is derived from an EMBL/GenBank/DDBJ whole genome shotgun (WGS) entry which is preliminary data.</text>
</comment>
<organism evidence="3 4">
    <name type="scientific">Iris pallida</name>
    <name type="common">Sweet iris</name>
    <dbReference type="NCBI Taxonomy" id="29817"/>
    <lineage>
        <taxon>Eukaryota</taxon>
        <taxon>Viridiplantae</taxon>
        <taxon>Streptophyta</taxon>
        <taxon>Embryophyta</taxon>
        <taxon>Tracheophyta</taxon>
        <taxon>Spermatophyta</taxon>
        <taxon>Magnoliopsida</taxon>
        <taxon>Liliopsida</taxon>
        <taxon>Asparagales</taxon>
        <taxon>Iridaceae</taxon>
        <taxon>Iridoideae</taxon>
        <taxon>Irideae</taxon>
        <taxon>Iris</taxon>
    </lineage>
</organism>
<feature type="compositionally biased region" description="Basic and acidic residues" evidence="1">
    <location>
        <begin position="45"/>
        <end position="54"/>
    </location>
</feature>
<dbReference type="PANTHER" id="PTHR38937:SF2">
    <property type="entry name" value="MEMBRANE PROTEIN OF ER BODY-LIKE PROTEIN ISOFORM X1"/>
    <property type="match status" value="1"/>
</dbReference>
<feature type="compositionally biased region" description="Basic and acidic residues" evidence="1">
    <location>
        <begin position="390"/>
        <end position="403"/>
    </location>
</feature>
<dbReference type="Proteomes" id="UP001140949">
    <property type="component" value="Unassembled WGS sequence"/>
</dbReference>
<dbReference type="AlphaFoldDB" id="A0AAX6IFP9"/>
<keyword evidence="2" id="KW-0812">Transmembrane</keyword>
<dbReference type="PANTHER" id="PTHR38937">
    <property type="entry name" value="MEMBRANE PROTEIN OF ER BODY-LIKE PROTEIN"/>
    <property type="match status" value="1"/>
</dbReference>
<feature type="transmembrane region" description="Helical" evidence="2">
    <location>
        <begin position="726"/>
        <end position="745"/>
    </location>
</feature>
<name>A0AAX6IFP9_IRIPA</name>
<feature type="transmembrane region" description="Helical" evidence="2">
    <location>
        <begin position="694"/>
        <end position="714"/>
    </location>
</feature>
<proteinExistence type="predicted"/>
<feature type="region of interest" description="Disordered" evidence="1">
    <location>
        <begin position="20"/>
        <end position="54"/>
    </location>
</feature>
<dbReference type="EMBL" id="JANAVB010002395">
    <property type="protein sequence ID" value="KAJ6851195.1"/>
    <property type="molecule type" value="Genomic_DNA"/>
</dbReference>
<protein>
    <submittedName>
        <fullName evidence="3">Membrane protein of ER body-like protein isoform X3</fullName>
    </submittedName>
</protein>
<dbReference type="InterPro" id="IPR052843">
    <property type="entry name" value="ER_body_metal_sequester"/>
</dbReference>
<feature type="region of interest" description="Disordered" evidence="1">
    <location>
        <begin position="495"/>
        <end position="543"/>
    </location>
</feature>
<reference evidence="3" key="1">
    <citation type="journal article" date="2023" name="GigaByte">
        <title>Genome assembly of the bearded iris, Iris pallida Lam.</title>
        <authorList>
            <person name="Bruccoleri R.E."/>
            <person name="Oakeley E.J."/>
            <person name="Faust A.M.E."/>
            <person name="Altorfer M."/>
            <person name="Dessus-Babus S."/>
            <person name="Burckhardt D."/>
            <person name="Oertli M."/>
            <person name="Naumann U."/>
            <person name="Petersen F."/>
            <person name="Wong J."/>
        </authorList>
    </citation>
    <scope>NUCLEOTIDE SEQUENCE</scope>
    <source>
        <strain evidence="3">GSM-AAB239-AS_SAM_17_03QT</strain>
    </source>
</reference>
<feature type="compositionally biased region" description="Polar residues" evidence="1">
    <location>
        <begin position="495"/>
        <end position="505"/>
    </location>
</feature>
<feature type="compositionally biased region" description="Polar residues" evidence="1">
    <location>
        <begin position="366"/>
        <end position="386"/>
    </location>
</feature>
<feature type="region of interest" description="Disordered" evidence="1">
    <location>
        <begin position="366"/>
        <end position="406"/>
    </location>
</feature>
<keyword evidence="4" id="KW-1185">Reference proteome</keyword>
<keyword evidence="2" id="KW-1133">Transmembrane helix</keyword>
<evidence type="ECO:0000256" key="2">
    <source>
        <dbReference type="SAM" id="Phobius"/>
    </source>
</evidence>
<evidence type="ECO:0000313" key="4">
    <source>
        <dbReference type="Proteomes" id="UP001140949"/>
    </source>
</evidence>
<feature type="compositionally biased region" description="Polar residues" evidence="1">
    <location>
        <begin position="425"/>
        <end position="445"/>
    </location>
</feature>
<accession>A0AAX6IFP9</accession>
<reference evidence="3" key="2">
    <citation type="submission" date="2023-04" db="EMBL/GenBank/DDBJ databases">
        <authorList>
            <person name="Bruccoleri R.E."/>
            <person name="Oakeley E.J."/>
            <person name="Faust A.-M."/>
            <person name="Dessus-Babus S."/>
            <person name="Altorfer M."/>
            <person name="Burckhardt D."/>
            <person name="Oertli M."/>
            <person name="Naumann U."/>
            <person name="Petersen F."/>
            <person name="Wong J."/>
        </authorList>
    </citation>
    <scope>NUCLEOTIDE SEQUENCE</scope>
    <source>
        <strain evidence="3">GSM-AAB239-AS_SAM_17_03QT</strain>
        <tissue evidence="3">Leaf</tissue>
    </source>
</reference>
<feature type="region of interest" description="Disordered" evidence="1">
    <location>
        <begin position="425"/>
        <end position="453"/>
    </location>
</feature>
<feature type="transmembrane region" description="Helical" evidence="2">
    <location>
        <begin position="757"/>
        <end position="778"/>
    </location>
</feature>
<keyword evidence="2" id="KW-0472">Membrane</keyword>
<sequence>MEGESVWNGYGELEVIEEEVESSLETRQRRRGKVGNGQQNGGAPVEKKEEEHRSVFLDSDQGIEFNDITAGLGLREADQVAAENPTNGKADATIEEFNNLANIPVEKEGKESDNVVAEELSNCNNPTEEEQKTLENGIVEIGSGSCLNFEKNIGSVVMQSVQEIEEFEESSPGKFHKVELAEFDVERVLEEQETHDLYCPNCNSCITKRVILRKRKRIVRDSQHDLPPEKLQNVYGSSAASAETPEVDHEDESVFRCLSCFSFFISTDGGFNIFRLFGKREASKTLQSSEQVPLRNTNWVPSIFRSEASEKKGTEAGISSPHESSIIPGKQMGGSSISVQAPQTTTVSNAGNLGVINIAGDTIESYTSSSENPTKAKQIAPTQTITRPAKLAESHDTFTKDDAGSPLPYKTNVVACEDPSVEVNQVSPSLSASEVEESYTSSSGNPAKAKQIAPTQNITRPAELADGHNIFTKDNAGSPLPYKTNVVACEDPSVEVNQVSPSPSASEAEGDGTKKPILVVEPSSPRGTFESTQNINGSVLPSSFPGPPDAGYDVIKPIGMVKPTSSTEITQTSGSIHEPMPHTSVETLIDVGVQGVIVPGRNNEWDVLKSIVYGGLIESITSLGVVSSAAGADASTLNICALGIANLVGGLFVIGHDISELRSSPKPEAIDQRVKQADRYWDLLGRREHYRRHIVVAILSYIIFGLLPPVIYGFSFRKSDNKENKVIAVAAASLLCIALLGIGKAHVKSQKDYFKTLLYYLMLGVSASGLSYVAGVFIDKLLVDLGVYDQSASPSPPPSLEFLGIGSGSSAAWASL</sequence>